<feature type="non-terminal residue" evidence="1">
    <location>
        <position position="1"/>
    </location>
</feature>
<dbReference type="OrthoDB" id="6381655at2759"/>
<proteinExistence type="predicted"/>
<dbReference type="Proteomes" id="UP000595437">
    <property type="component" value="Chromosome 8"/>
</dbReference>
<gene>
    <name evidence="1" type="ORF">FKW44_013123</name>
</gene>
<sequence length="353" mass="39004">WYARGGNLRKTQLLMQAFGRDESGSLAEYSLYFSKGLFTGKLKNILHQSTAHESGYFFLFTTRSPSYNEPWELVIMIQNQLSKRGAQSRHIADALRKLTDPNKGKKDTIDLLSKSLNDPKMKKEDVQITVRMMQAIDMENDATWKEAIELNLARATKAAGLNRGELTRVLLAQRTMSTLGVDPTLLSQVLNIEKVIADNGVPAVEIARVLTDGGVPKEAHAKLVEMTLAGLQKEYCAADVEAFIKLYDGLKLKSNVPEETIEHIDKTLIQVRCSLEDVADNTVSSMCARGEKDSVIVRNLCETLKDTGASVQIVGTTMMGSLVKVLPKPEPEIMKDTGRTLTEVGYNSKPQGA</sequence>
<keyword evidence="2" id="KW-1185">Reference proteome</keyword>
<dbReference type="EMBL" id="CP045897">
    <property type="protein sequence ID" value="QQP51689.1"/>
    <property type="molecule type" value="Genomic_DNA"/>
</dbReference>
<evidence type="ECO:0000313" key="1">
    <source>
        <dbReference type="EMBL" id="QQP51689.1"/>
    </source>
</evidence>
<name>A0A7T8HKM7_CALRO</name>
<protein>
    <submittedName>
        <fullName evidence="1">Uncharacterized protein</fullName>
    </submittedName>
</protein>
<reference evidence="2" key="1">
    <citation type="submission" date="2021-01" db="EMBL/GenBank/DDBJ databases">
        <title>Caligus Genome Assembly.</title>
        <authorList>
            <person name="Gallardo-Escarate C."/>
        </authorList>
    </citation>
    <scope>NUCLEOTIDE SEQUENCE [LARGE SCALE GENOMIC DNA]</scope>
</reference>
<dbReference type="AlphaFoldDB" id="A0A7T8HKM7"/>
<evidence type="ECO:0000313" key="2">
    <source>
        <dbReference type="Proteomes" id="UP000595437"/>
    </source>
</evidence>
<accession>A0A7T8HKM7</accession>
<organism evidence="1 2">
    <name type="scientific">Caligus rogercresseyi</name>
    <name type="common">Sea louse</name>
    <dbReference type="NCBI Taxonomy" id="217165"/>
    <lineage>
        <taxon>Eukaryota</taxon>
        <taxon>Metazoa</taxon>
        <taxon>Ecdysozoa</taxon>
        <taxon>Arthropoda</taxon>
        <taxon>Crustacea</taxon>
        <taxon>Multicrustacea</taxon>
        <taxon>Hexanauplia</taxon>
        <taxon>Copepoda</taxon>
        <taxon>Siphonostomatoida</taxon>
        <taxon>Caligidae</taxon>
        <taxon>Caligus</taxon>
    </lineage>
</organism>